<name>A0A8K0SGJ3_9HYPO</name>
<dbReference type="AlphaFoldDB" id="A0A8K0SGJ3"/>
<evidence type="ECO:0008006" key="5">
    <source>
        <dbReference type="Google" id="ProtNLM"/>
    </source>
</evidence>
<keyword evidence="2" id="KW-0472">Membrane</keyword>
<dbReference type="Proteomes" id="UP000813444">
    <property type="component" value="Unassembled WGS sequence"/>
</dbReference>
<feature type="transmembrane region" description="Helical" evidence="2">
    <location>
        <begin position="118"/>
        <end position="140"/>
    </location>
</feature>
<feature type="compositionally biased region" description="Polar residues" evidence="1">
    <location>
        <begin position="14"/>
        <end position="34"/>
    </location>
</feature>
<feature type="transmembrane region" description="Helical" evidence="2">
    <location>
        <begin position="239"/>
        <end position="257"/>
    </location>
</feature>
<dbReference type="EMBL" id="JAGPNK010000033">
    <property type="protein sequence ID" value="KAH7303456.1"/>
    <property type="molecule type" value="Genomic_DNA"/>
</dbReference>
<gene>
    <name evidence="3" type="ORF">B0I35DRAFT_485150</name>
</gene>
<dbReference type="OrthoDB" id="3142841at2759"/>
<sequence>MVMADIRLGPGVSSDPQSPPQQNDLNWKSTSETNDINEKDSKSGTVTPTLDTATQTLVHSLAPSIAGSSSATDIASLSSDKKHDEKHDEQPAFDLEAAVPDKISGKYRRGIRYRALIVYRRLFSVMGIINIGVAIAVILTGFSREWFGTITAMNVTLAVIMRQEFVVNALYRTFCSVPLSWPFWLRARLAHIYHFGGVHSGAGVSAALWLLAANIGDVVCMTTGSCSGTWGRLSIAGKTLSWIIMALFIAMLTMAYPSMRRMYHNSFEATHRFAGWTILALFWSQTVVSANDSRGPGVSLGRACVETPTFWLLVVSTLSVASSWFWLRKVEVESEVLSDHVVRLHFDYTVPVHGAFTRMSTNPLFEWHSFAVIPAPEAENGRKVGYSVLVSNAGDWTKRTIQEPPNRLWVRGVPVCGVMHVVASFRSVVLIATGSGIGPMLGQIQRPCCPTKFIWSTKEPEKTYGKPLCDLVKQKIPDAVIHDTRVSGRPDLVKMGYNMATSSGAEAVIIIANEKITKKVVYGLEARGIHAYGAIWDS</sequence>
<dbReference type="InterPro" id="IPR052979">
    <property type="entry name" value="Adenylate-forming_domain"/>
</dbReference>
<evidence type="ECO:0000256" key="2">
    <source>
        <dbReference type="SAM" id="Phobius"/>
    </source>
</evidence>
<feature type="transmembrane region" description="Helical" evidence="2">
    <location>
        <begin position="192"/>
        <end position="212"/>
    </location>
</feature>
<reference evidence="3" key="1">
    <citation type="journal article" date="2021" name="Nat. Commun.">
        <title>Genetic determinants of endophytism in the Arabidopsis root mycobiome.</title>
        <authorList>
            <person name="Mesny F."/>
            <person name="Miyauchi S."/>
            <person name="Thiergart T."/>
            <person name="Pickel B."/>
            <person name="Atanasova L."/>
            <person name="Karlsson M."/>
            <person name="Huettel B."/>
            <person name="Barry K.W."/>
            <person name="Haridas S."/>
            <person name="Chen C."/>
            <person name="Bauer D."/>
            <person name="Andreopoulos W."/>
            <person name="Pangilinan J."/>
            <person name="LaButti K."/>
            <person name="Riley R."/>
            <person name="Lipzen A."/>
            <person name="Clum A."/>
            <person name="Drula E."/>
            <person name="Henrissat B."/>
            <person name="Kohler A."/>
            <person name="Grigoriev I.V."/>
            <person name="Martin F.M."/>
            <person name="Hacquard S."/>
        </authorList>
    </citation>
    <scope>NUCLEOTIDE SEQUENCE</scope>
    <source>
        <strain evidence="3">MPI-CAGE-CH-0235</strain>
    </source>
</reference>
<dbReference type="SUPFAM" id="SSF52343">
    <property type="entry name" value="Ferredoxin reductase-like, C-terminal NADP-linked domain"/>
    <property type="match status" value="1"/>
</dbReference>
<keyword evidence="4" id="KW-1185">Reference proteome</keyword>
<dbReference type="PANTHER" id="PTHR33927">
    <property type="entry name" value="TRANSMEMBRANE PROTEIN"/>
    <property type="match status" value="1"/>
</dbReference>
<keyword evidence="2" id="KW-1133">Transmembrane helix</keyword>
<proteinExistence type="predicted"/>
<keyword evidence="2" id="KW-0812">Transmembrane</keyword>
<accession>A0A8K0SGJ3</accession>
<dbReference type="PANTHER" id="PTHR33927:SF5">
    <property type="entry name" value="ENZYME, PUTATIVE (AFU_ORTHOLOGUE AFUA_8G01222)-RELATED"/>
    <property type="match status" value="1"/>
</dbReference>
<evidence type="ECO:0000313" key="4">
    <source>
        <dbReference type="Proteomes" id="UP000813444"/>
    </source>
</evidence>
<evidence type="ECO:0000256" key="1">
    <source>
        <dbReference type="SAM" id="MobiDB-lite"/>
    </source>
</evidence>
<feature type="region of interest" description="Disordered" evidence="1">
    <location>
        <begin position="1"/>
        <end position="48"/>
    </location>
</feature>
<evidence type="ECO:0000313" key="3">
    <source>
        <dbReference type="EMBL" id="KAH7303456.1"/>
    </source>
</evidence>
<dbReference type="InterPro" id="IPR039261">
    <property type="entry name" value="FNR_nucleotide-bd"/>
</dbReference>
<protein>
    <recommendedName>
        <fullName evidence="5">AMP-dependent synthetase/ligase domain-containing protein</fullName>
    </recommendedName>
</protein>
<comment type="caution">
    <text evidence="3">The sequence shown here is derived from an EMBL/GenBank/DDBJ whole genome shotgun (WGS) entry which is preliminary data.</text>
</comment>
<organism evidence="3 4">
    <name type="scientific">Stachybotrys elegans</name>
    <dbReference type="NCBI Taxonomy" id="80388"/>
    <lineage>
        <taxon>Eukaryota</taxon>
        <taxon>Fungi</taxon>
        <taxon>Dikarya</taxon>
        <taxon>Ascomycota</taxon>
        <taxon>Pezizomycotina</taxon>
        <taxon>Sordariomycetes</taxon>
        <taxon>Hypocreomycetidae</taxon>
        <taxon>Hypocreales</taxon>
        <taxon>Stachybotryaceae</taxon>
        <taxon>Stachybotrys</taxon>
    </lineage>
</organism>